<evidence type="ECO:0000313" key="1">
    <source>
        <dbReference type="EMBL" id="MEJ8852902.1"/>
    </source>
</evidence>
<name>A0ABU8WZF2_9BURK</name>
<protein>
    <recommendedName>
        <fullName evidence="3">Glycosyltransferase family 1 protein</fullName>
    </recommendedName>
</protein>
<reference evidence="1 2" key="1">
    <citation type="submission" date="2024-03" db="EMBL/GenBank/DDBJ databases">
        <title>Novel species of the genus Variovorax.</title>
        <authorList>
            <person name="Liu Q."/>
            <person name="Xin Y.-H."/>
        </authorList>
    </citation>
    <scope>NUCLEOTIDE SEQUENCE [LARGE SCALE GENOMIC DNA]</scope>
    <source>
        <strain evidence="1 2">KACC 18900</strain>
    </source>
</reference>
<sequence>MADRVIRRLSTGSAELRRSNPPFVPYLVLPRAAQVELTDKVTLENPGDRISIIMSGRPGGVTDYSNMLAKHTGNARVLTFHKDLRVDGDTVLLNVSGYEYARYGAPFHLLAWVRRNRPRMKRFGVFMHEAYAVSKRITSSVFWVWRAQRYVASQLAKRSDFWISNTHYVHDWLETEAGDLPHICLPVYSTVGELSELPPMREKKVAVVFGTEPLRTNTWQAGGEPLFRWAAVNGVEIHDVGSPIQDPELAAAMQAHGVIAHGRLPSKDVQELLTCAT</sequence>
<keyword evidence="2" id="KW-1185">Reference proteome</keyword>
<proteinExistence type="predicted"/>
<evidence type="ECO:0008006" key="3">
    <source>
        <dbReference type="Google" id="ProtNLM"/>
    </source>
</evidence>
<dbReference type="Proteomes" id="UP001385892">
    <property type="component" value="Unassembled WGS sequence"/>
</dbReference>
<organism evidence="1 2">
    <name type="scientific">Variovorax rhizosphaerae</name>
    <dbReference type="NCBI Taxonomy" id="1836200"/>
    <lineage>
        <taxon>Bacteria</taxon>
        <taxon>Pseudomonadati</taxon>
        <taxon>Pseudomonadota</taxon>
        <taxon>Betaproteobacteria</taxon>
        <taxon>Burkholderiales</taxon>
        <taxon>Comamonadaceae</taxon>
        <taxon>Variovorax</taxon>
    </lineage>
</organism>
<accession>A0ABU8WZF2</accession>
<feature type="non-terminal residue" evidence="1">
    <location>
        <position position="277"/>
    </location>
</feature>
<dbReference type="EMBL" id="JBBKZT010000098">
    <property type="protein sequence ID" value="MEJ8852902.1"/>
    <property type="molecule type" value="Genomic_DNA"/>
</dbReference>
<gene>
    <name evidence="1" type="ORF">WKW82_40450</name>
</gene>
<evidence type="ECO:0000313" key="2">
    <source>
        <dbReference type="Proteomes" id="UP001385892"/>
    </source>
</evidence>
<comment type="caution">
    <text evidence="1">The sequence shown here is derived from an EMBL/GenBank/DDBJ whole genome shotgun (WGS) entry which is preliminary data.</text>
</comment>
<dbReference type="RefSeq" id="WP_340348837.1">
    <property type="nucleotide sequence ID" value="NZ_JBBKZT010000098.1"/>
</dbReference>